<dbReference type="EMBL" id="BSYO01000033">
    <property type="protein sequence ID" value="GMH27814.1"/>
    <property type="molecule type" value="Genomic_DNA"/>
</dbReference>
<protein>
    <submittedName>
        <fullName evidence="1">Uncharacterized protein</fullName>
    </submittedName>
</protein>
<organism evidence="1 2">
    <name type="scientific">Nepenthes gracilis</name>
    <name type="common">Slender pitcher plant</name>
    <dbReference type="NCBI Taxonomy" id="150966"/>
    <lineage>
        <taxon>Eukaryota</taxon>
        <taxon>Viridiplantae</taxon>
        <taxon>Streptophyta</taxon>
        <taxon>Embryophyta</taxon>
        <taxon>Tracheophyta</taxon>
        <taxon>Spermatophyta</taxon>
        <taxon>Magnoliopsida</taxon>
        <taxon>eudicotyledons</taxon>
        <taxon>Gunneridae</taxon>
        <taxon>Pentapetalae</taxon>
        <taxon>Caryophyllales</taxon>
        <taxon>Nepenthaceae</taxon>
        <taxon>Nepenthes</taxon>
    </lineage>
</organism>
<comment type="caution">
    <text evidence="1">The sequence shown here is derived from an EMBL/GenBank/DDBJ whole genome shotgun (WGS) entry which is preliminary data.</text>
</comment>
<evidence type="ECO:0000313" key="1">
    <source>
        <dbReference type="EMBL" id="GMH27814.1"/>
    </source>
</evidence>
<sequence>MADCTPAPMHLPIMLVIPLAQADTRCLAKAHHQSGPGSVKDEGWSGKFIINKNKVMRSIPQYKAILSHRTLRNPGRGNSRSQLRIGVLADKWRDS</sequence>
<reference evidence="1" key="1">
    <citation type="submission" date="2023-05" db="EMBL/GenBank/DDBJ databases">
        <title>Nepenthes gracilis genome sequencing.</title>
        <authorList>
            <person name="Fukushima K."/>
        </authorList>
    </citation>
    <scope>NUCLEOTIDE SEQUENCE</scope>
    <source>
        <strain evidence="1">SING2019-196</strain>
    </source>
</reference>
<name>A0AAD3TES2_NEPGR</name>
<gene>
    <name evidence="1" type="ORF">Nepgr_029657</name>
</gene>
<dbReference type="Proteomes" id="UP001279734">
    <property type="component" value="Unassembled WGS sequence"/>
</dbReference>
<proteinExistence type="predicted"/>
<accession>A0AAD3TES2</accession>
<evidence type="ECO:0000313" key="2">
    <source>
        <dbReference type="Proteomes" id="UP001279734"/>
    </source>
</evidence>
<keyword evidence="2" id="KW-1185">Reference proteome</keyword>
<dbReference type="AlphaFoldDB" id="A0AAD3TES2"/>